<dbReference type="PIRSF" id="PIRSF037226">
    <property type="entry name" value="Amidohydrolase_ACY1L2_prd"/>
    <property type="match status" value="1"/>
</dbReference>
<reference evidence="3" key="1">
    <citation type="submission" date="2020-10" db="EMBL/GenBank/DDBJ databases">
        <authorList>
            <person name="Gilroy R."/>
        </authorList>
    </citation>
    <scope>NUCLEOTIDE SEQUENCE</scope>
    <source>
        <strain evidence="3">11300</strain>
    </source>
</reference>
<dbReference type="EMBL" id="DVMO01000041">
    <property type="protein sequence ID" value="HIU27260.1"/>
    <property type="molecule type" value="Genomic_DNA"/>
</dbReference>
<evidence type="ECO:0000256" key="1">
    <source>
        <dbReference type="PIRNR" id="PIRNR037226"/>
    </source>
</evidence>
<dbReference type="AlphaFoldDB" id="A0A9D1L7R2"/>
<dbReference type="NCBIfam" id="TIGR01891">
    <property type="entry name" value="amidohydrolases"/>
    <property type="match status" value="1"/>
</dbReference>
<dbReference type="GO" id="GO:0071713">
    <property type="term" value="F:para-aminobenzoyl-glutamate hydrolase activity"/>
    <property type="evidence" value="ECO:0007669"/>
    <property type="project" value="TreeGrafter"/>
</dbReference>
<dbReference type="Pfam" id="PF01546">
    <property type="entry name" value="Peptidase_M20"/>
    <property type="match status" value="1"/>
</dbReference>
<dbReference type="Gene3D" id="3.40.630.10">
    <property type="entry name" value="Zn peptidases"/>
    <property type="match status" value="1"/>
</dbReference>
<dbReference type="Proteomes" id="UP000824091">
    <property type="component" value="Unassembled WGS sequence"/>
</dbReference>
<evidence type="ECO:0000313" key="4">
    <source>
        <dbReference type="Proteomes" id="UP000824091"/>
    </source>
</evidence>
<dbReference type="CDD" id="cd03887">
    <property type="entry name" value="M20_Acy1L2"/>
    <property type="match status" value="1"/>
</dbReference>
<dbReference type="SUPFAM" id="SSF55031">
    <property type="entry name" value="Bacterial exopeptidase dimerisation domain"/>
    <property type="match status" value="1"/>
</dbReference>
<dbReference type="InterPro" id="IPR017439">
    <property type="entry name" value="Amidohydrolase"/>
</dbReference>
<reference evidence="3" key="2">
    <citation type="journal article" date="2021" name="PeerJ">
        <title>Extensive microbial diversity within the chicken gut microbiome revealed by metagenomics and culture.</title>
        <authorList>
            <person name="Gilroy R."/>
            <person name="Ravi A."/>
            <person name="Getino M."/>
            <person name="Pursley I."/>
            <person name="Horton D.L."/>
            <person name="Alikhan N.F."/>
            <person name="Baker D."/>
            <person name="Gharbi K."/>
            <person name="Hall N."/>
            <person name="Watson M."/>
            <person name="Adriaenssens E.M."/>
            <person name="Foster-Nyarko E."/>
            <person name="Jarju S."/>
            <person name="Secka A."/>
            <person name="Antonio M."/>
            <person name="Oren A."/>
            <person name="Chaudhuri R.R."/>
            <person name="La Ragione R."/>
            <person name="Hildebrand F."/>
            <person name="Pallen M.J."/>
        </authorList>
    </citation>
    <scope>NUCLEOTIDE SEQUENCE</scope>
    <source>
        <strain evidence="3">11300</strain>
    </source>
</reference>
<dbReference type="InterPro" id="IPR017144">
    <property type="entry name" value="Xaa-Arg_dipeptidase"/>
</dbReference>
<dbReference type="InterPro" id="IPR002933">
    <property type="entry name" value="Peptidase_M20"/>
</dbReference>
<dbReference type="PANTHER" id="PTHR30575:SF3">
    <property type="entry name" value="PEPTIDASE M20 DIMERISATION DOMAIN-CONTAINING PROTEIN"/>
    <property type="match status" value="1"/>
</dbReference>
<dbReference type="SUPFAM" id="SSF53187">
    <property type="entry name" value="Zn-dependent exopeptidases"/>
    <property type="match status" value="1"/>
</dbReference>
<comment type="caution">
    <text evidence="3">The sequence shown here is derived from an EMBL/GenBank/DDBJ whole genome shotgun (WGS) entry which is preliminary data.</text>
</comment>
<dbReference type="InterPro" id="IPR036264">
    <property type="entry name" value="Bact_exopeptidase_dim_dom"/>
</dbReference>
<dbReference type="PANTHER" id="PTHR30575">
    <property type="entry name" value="PEPTIDASE M20"/>
    <property type="match status" value="1"/>
</dbReference>
<evidence type="ECO:0000313" key="3">
    <source>
        <dbReference type="EMBL" id="HIU27260.1"/>
    </source>
</evidence>
<accession>A0A9D1L7R2</accession>
<organism evidence="3 4">
    <name type="scientific">Candidatus Fimisoma avicola</name>
    <dbReference type="NCBI Taxonomy" id="2840826"/>
    <lineage>
        <taxon>Bacteria</taxon>
        <taxon>Bacillati</taxon>
        <taxon>Bacillota</taxon>
        <taxon>Clostridia</taxon>
        <taxon>Eubacteriales</taxon>
        <taxon>Candidatus Fimisoma</taxon>
    </lineage>
</organism>
<dbReference type="GO" id="GO:0046657">
    <property type="term" value="P:folic acid catabolic process"/>
    <property type="evidence" value="ECO:0007669"/>
    <property type="project" value="TreeGrafter"/>
</dbReference>
<comment type="similarity">
    <text evidence="1">Belongs to the peptidase M20A family.</text>
</comment>
<dbReference type="Pfam" id="PF07687">
    <property type="entry name" value="M20_dimer"/>
    <property type="match status" value="1"/>
</dbReference>
<feature type="domain" description="Peptidase M20 dimerisation" evidence="2">
    <location>
        <begin position="175"/>
        <end position="259"/>
    </location>
</feature>
<dbReference type="Gene3D" id="3.30.70.360">
    <property type="match status" value="1"/>
</dbReference>
<dbReference type="InterPro" id="IPR052030">
    <property type="entry name" value="Peptidase_M20/M20A_hydrolases"/>
</dbReference>
<sequence length="393" mass="43452">MDKYLAIREKIDEAIEKNLKEIAELSDYIADHPEVSGEEYETSKKLVETLRAKGFETEYPFAGLETSFRAIYGPNDHKYKVAVLTEYDALPGIGHACGHNLSGAISLLAGIAASGIQDELDCDIHVVGTPAEETDGAKCGMCNQGIFKNYDMAIMVHLYDQNLVYCRLNGLSCIQYDFYGKASHAGASPWEGRNALNAAMLMIHGLDCIRGCCTPDSRLNSIILKGGYAAGSIPEDAKVETWTRSPNYEYMLKLNERAENCAKGAALMAECEYESKFVAEIYKTMRRNYTGEAAIEDVFNELGLEINGDHEKLFGSSDIGNVSFECPAFHPTLQLAERGTAIHTREFMACVKGEKAHKCLADGAKLISHTIAKIFSDEEKIKKMKEDFEANQQ</sequence>
<gene>
    <name evidence="3" type="ORF">IAD16_02615</name>
</gene>
<dbReference type="InterPro" id="IPR011650">
    <property type="entry name" value="Peptidase_M20_dimer"/>
</dbReference>
<evidence type="ECO:0000259" key="2">
    <source>
        <dbReference type="Pfam" id="PF07687"/>
    </source>
</evidence>
<dbReference type="GO" id="GO:0005737">
    <property type="term" value="C:cytoplasm"/>
    <property type="evidence" value="ECO:0007669"/>
    <property type="project" value="TreeGrafter"/>
</dbReference>
<dbReference type="GO" id="GO:0016805">
    <property type="term" value="F:dipeptidase activity"/>
    <property type="evidence" value="ECO:0007669"/>
    <property type="project" value="InterPro"/>
</dbReference>
<proteinExistence type="inferred from homology"/>
<name>A0A9D1L7R2_9FIRM</name>
<protein>
    <recommendedName>
        <fullName evidence="1">Peptidase M20 domain-containing protein 2</fullName>
    </recommendedName>
</protein>